<gene>
    <name evidence="2" type="ORF">DFH07DRAFT_764001</name>
</gene>
<evidence type="ECO:0000256" key="1">
    <source>
        <dbReference type="SAM" id="MobiDB-lite"/>
    </source>
</evidence>
<accession>A0AAD7KDN4</accession>
<reference evidence="2" key="1">
    <citation type="submission" date="2023-03" db="EMBL/GenBank/DDBJ databases">
        <title>Massive genome expansion in bonnet fungi (Mycena s.s.) driven by repeated elements and novel gene families across ecological guilds.</title>
        <authorList>
            <consortium name="Lawrence Berkeley National Laboratory"/>
            <person name="Harder C.B."/>
            <person name="Miyauchi S."/>
            <person name="Viragh M."/>
            <person name="Kuo A."/>
            <person name="Thoen E."/>
            <person name="Andreopoulos B."/>
            <person name="Lu D."/>
            <person name="Skrede I."/>
            <person name="Drula E."/>
            <person name="Henrissat B."/>
            <person name="Morin E."/>
            <person name="Kohler A."/>
            <person name="Barry K."/>
            <person name="LaButti K."/>
            <person name="Morin E."/>
            <person name="Salamov A."/>
            <person name="Lipzen A."/>
            <person name="Mereny Z."/>
            <person name="Hegedus B."/>
            <person name="Baldrian P."/>
            <person name="Stursova M."/>
            <person name="Weitz H."/>
            <person name="Taylor A."/>
            <person name="Grigoriev I.V."/>
            <person name="Nagy L.G."/>
            <person name="Martin F."/>
            <person name="Kauserud H."/>
        </authorList>
    </citation>
    <scope>NUCLEOTIDE SEQUENCE</scope>
    <source>
        <strain evidence="2">CBHHK188m</strain>
    </source>
</reference>
<keyword evidence="3" id="KW-1185">Reference proteome</keyword>
<dbReference type="AlphaFoldDB" id="A0AAD7KDN4"/>
<protein>
    <submittedName>
        <fullName evidence="2">Uncharacterized protein</fullName>
    </submittedName>
</protein>
<name>A0AAD7KDN4_9AGAR</name>
<dbReference type="EMBL" id="JARJLG010000002">
    <property type="protein sequence ID" value="KAJ7783480.1"/>
    <property type="molecule type" value="Genomic_DNA"/>
</dbReference>
<comment type="caution">
    <text evidence="2">The sequence shown here is derived from an EMBL/GenBank/DDBJ whole genome shotgun (WGS) entry which is preliminary data.</text>
</comment>
<proteinExistence type="predicted"/>
<sequence length="179" mass="19673">MTLKARTGVGISQRGLGRPPKVYSIRGRAAELQRDQASPPAPPPVVIDALEEIPVTGAVAHHGDNPSAVFLDNIHHNLTWCFIATIPTHHMPMWFNDQKHDFNHHYHTPTGSVTIAWFHHPGNSPRDPRAHTLSSEHNRPIPGEDSEETIPVEEQVVLVNDTGASQVTADSLQLDLPSP</sequence>
<evidence type="ECO:0000313" key="3">
    <source>
        <dbReference type="Proteomes" id="UP001215280"/>
    </source>
</evidence>
<evidence type="ECO:0000313" key="2">
    <source>
        <dbReference type="EMBL" id="KAJ7783480.1"/>
    </source>
</evidence>
<feature type="region of interest" description="Disordered" evidence="1">
    <location>
        <begin position="120"/>
        <end position="152"/>
    </location>
</feature>
<feature type="compositionally biased region" description="Basic and acidic residues" evidence="1">
    <location>
        <begin position="126"/>
        <end position="139"/>
    </location>
</feature>
<dbReference type="Proteomes" id="UP001215280">
    <property type="component" value="Unassembled WGS sequence"/>
</dbReference>
<organism evidence="2 3">
    <name type="scientific">Mycena maculata</name>
    <dbReference type="NCBI Taxonomy" id="230809"/>
    <lineage>
        <taxon>Eukaryota</taxon>
        <taxon>Fungi</taxon>
        <taxon>Dikarya</taxon>
        <taxon>Basidiomycota</taxon>
        <taxon>Agaricomycotina</taxon>
        <taxon>Agaricomycetes</taxon>
        <taxon>Agaricomycetidae</taxon>
        <taxon>Agaricales</taxon>
        <taxon>Marasmiineae</taxon>
        <taxon>Mycenaceae</taxon>
        <taxon>Mycena</taxon>
    </lineage>
</organism>